<name>E4PYE0_STAAU</name>
<gene>
    <name evidence="1" type="ORF">SUM_0010p2</name>
</gene>
<organism evidence="1">
    <name type="scientific">Staphylococcus aureus</name>
    <dbReference type="NCBI Taxonomy" id="1280"/>
    <lineage>
        <taxon>Bacteria</taxon>
        <taxon>Bacillati</taxon>
        <taxon>Bacillota</taxon>
        <taxon>Bacilli</taxon>
        <taxon>Bacillales</taxon>
        <taxon>Staphylococcaceae</taxon>
        <taxon>Staphylococcus</taxon>
    </lineage>
</organism>
<dbReference type="AlphaFoldDB" id="E4PYE0"/>
<proteinExistence type="predicted"/>
<protein>
    <submittedName>
        <fullName evidence="1">Conjugal transfer protein traG</fullName>
    </submittedName>
</protein>
<sequence length="39" mass="4251">MRVLVEVLTVRVSLLLEKNAKGGALEGKGKDMVKIAKKK</sequence>
<keyword evidence="1" id="KW-0614">Plasmid</keyword>
<dbReference type="EMBL" id="CP002145">
    <property type="protein sequence ID" value="ADM29086.1"/>
    <property type="molecule type" value="Genomic_DNA"/>
</dbReference>
<accession>E4PYE0</accession>
<geneLocation type="plasmid" evidence="1">
    <name>p18813-P03</name>
</geneLocation>
<evidence type="ECO:0000313" key="1">
    <source>
        <dbReference type="EMBL" id="ADM29086.1"/>
    </source>
</evidence>
<reference evidence="1" key="1">
    <citation type="journal article" date="2010" name="J. Clin. Microbiol.">
        <title>Complete nucleotide sequence analysis of plasmids in strains of Staphylococcus aureus clone USA300 reveals a high level of identity among isolates with closely related core genome sequences.</title>
        <authorList>
            <person name="Kennedy A.D."/>
            <person name="Porcella S.F."/>
            <person name="Martens C."/>
            <person name="Whitney A.R."/>
            <person name="Braughton K.R."/>
            <person name="Chen L."/>
            <person name="Craig C.T."/>
            <person name="Tenover F.C."/>
            <person name="Kreiswirth B.N."/>
            <person name="Musser J.M."/>
            <person name="Deleo F.R."/>
        </authorList>
    </citation>
    <scope>NUCLEOTIDE SEQUENCE</scope>
    <source>
        <strain evidence="1">18813</strain>
        <plasmid evidence="1">p18813-P03</plasmid>
    </source>
</reference>